<keyword evidence="7" id="KW-1185">Reference proteome</keyword>
<keyword evidence="3" id="KW-0067">ATP-binding</keyword>
<evidence type="ECO:0000256" key="2">
    <source>
        <dbReference type="ARBA" id="ARBA00022741"/>
    </source>
</evidence>
<keyword evidence="2" id="KW-0547">Nucleotide-binding</keyword>
<reference evidence="6" key="1">
    <citation type="journal article" date="2020" name="Nat. Commun.">
        <title>Large-scale genome sequencing of mycorrhizal fungi provides insights into the early evolution of symbiotic traits.</title>
        <authorList>
            <person name="Miyauchi S."/>
            <person name="Kiss E."/>
            <person name="Kuo A."/>
            <person name="Drula E."/>
            <person name="Kohler A."/>
            <person name="Sanchez-Garcia M."/>
            <person name="Morin E."/>
            <person name="Andreopoulos B."/>
            <person name="Barry K.W."/>
            <person name="Bonito G."/>
            <person name="Buee M."/>
            <person name="Carver A."/>
            <person name="Chen C."/>
            <person name="Cichocki N."/>
            <person name="Clum A."/>
            <person name="Culley D."/>
            <person name="Crous P.W."/>
            <person name="Fauchery L."/>
            <person name="Girlanda M."/>
            <person name="Hayes R.D."/>
            <person name="Keri Z."/>
            <person name="LaButti K."/>
            <person name="Lipzen A."/>
            <person name="Lombard V."/>
            <person name="Magnuson J."/>
            <person name="Maillard F."/>
            <person name="Murat C."/>
            <person name="Nolan M."/>
            <person name="Ohm R.A."/>
            <person name="Pangilinan J."/>
            <person name="Pereira M.F."/>
            <person name="Perotto S."/>
            <person name="Peter M."/>
            <person name="Pfister S."/>
            <person name="Riley R."/>
            <person name="Sitrit Y."/>
            <person name="Stielow J.B."/>
            <person name="Szollosi G."/>
            <person name="Zifcakova L."/>
            <person name="Stursova M."/>
            <person name="Spatafora J.W."/>
            <person name="Tedersoo L."/>
            <person name="Vaario L.M."/>
            <person name="Yamada A."/>
            <person name="Yan M."/>
            <person name="Wang P."/>
            <person name="Xu J."/>
            <person name="Bruns T."/>
            <person name="Baldrian P."/>
            <person name="Vilgalys R."/>
            <person name="Dunand C."/>
            <person name="Henrissat B."/>
            <person name="Grigoriev I.V."/>
            <person name="Hibbett D."/>
            <person name="Nagy L.G."/>
            <person name="Martin F.M."/>
        </authorList>
    </citation>
    <scope>NUCLEOTIDE SEQUENCE</scope>
    <source>
        <strain evidence="6">UH-Tt-Lm1</strain>
    </source>
</reference>
<accession>A0A9P6HH49</accession>
<dbReference type="OrthoDB" id="413582at2759"/>
<dbReference type="Pfam" id="PF00069">
    <property type="entry name" value="Pkinase"/>
    <property type="match status" value="1"/>
</dbReference>
<keyword evidence="6" id="KW-0418">Kinase</keyword>
<dbReference type="GO" id="GO:0005634">
    <property type="term" value="C:nucleus"/>
    <property type="evidence" value="ECO:0007669"/>
    <property type="project" value="TreeGrafter"/>
</dbReference>
<proteinExistence type="inferred from homology"/>
<evidence type="ECO:0000313" key="7">
    <source>
        <dbReference type="Proteomes" id="UP000736335"/>
    </source>
</evidence>
<keyword evidence="6" id="KW-0808">Transferase</keyword>
<evidence type="ECO:0000256" key="4">
    <source>
        <dbReference type="SAM" id="MobiDB-lite"/>
    </source>
</evidence>
<evidence type="ECO:0000313" key="6">
    <source>
        <dbReference type="EMBL" id="KAF9786696.1"/>
    </source>
</evidence>
<gene>
    <name evidence="6" type="ORF">BJ322DRAFT_1002908</name>
</gene>
<dbReference type="InterPro" id="IPR008271">
    <property type="entry name" value="Ser/Thr_kinase_AS"/>
</dbReference>
<comment type="similarity">
    <text evidence="1">Belongs to the protein kinase superfamily. CMGC Ser/Thr protein kinase family. CDC2/CDKX subfamily.</text>
</comment>
<dbReference type="GO" id="GO:0005524">
    <property type="term" value="F:ATP binding"/>
    <property type="evidence" value="ECO:0007669"/>
    <property type="project" value="UniProtKB-KW"/>
</dbReference>
<dbReference type="EMBL" id="WIUZ02000005">
    <property type="protein sequence ID" value="KAF9786696.1"/>
    <property type="molecule type" value="Genomic_DNA"/>
</dbReference>
<dbReference type="GO" id="GO:0007346">
    <property type="term" value="P:regulation of mitotic cell cycle"/>
    <property type="evidence" value="ECO:0007669"/>
    <property type="project" value="TreeGrafter"/>
</dbReference>
<dbReference type="SMART" id="SM00220">
    <property type="entry name" value="S_TKc"/>
    <property type="match status" value="1"/>
</dbReference>
<sequence>MYASTAPLQYLFGVLTWFRELIHDGPFSTVYRDPGPPQTALKLSIADRKFAKEPHDIHKEIRLLSTLSCPNVIKLLAHDQDSGYCRMWMPYIPHSLATLVNSPSFTAFSTPDLTYGNAILESRFVLLSKGILHQIFVALAYLHSHSIAHRDIKPSNVLITEVCQVKLIDFGIAWTSSNENDGDLWPETQTNMYTEVATGPYRAPELLFGPKTYDAFAADMWSLGATFAEYFRPLKEQADDLDEWDDERNEEAEDDQQNEPPPFIFLRNAPPTRMTSWRRLPLFDAERGDIGLAWSIFKVRGTPNETNWPDFLSLPHAKLLTFEHADPVDLRKLLPHMPATPKNVALDGSRQKPSPLDVLDGLLLCSPSARMTSAQALQHPWFNEEDTPLLYPDTLRKEEKLWNGHGLGYWFLEVMG</sequence>
<organism evidence="6 7">
    <name type="scientific">Thelephora terrestris</name>
    <dbReference type="NCBI Taxonomy" id="56493"/>
    <lineage>
        <taxon>Eukaryota</taxon>
        <taxon>Fungi</taxon>
        <taxon>Dikarya</taxon>
        <taxon>Basidiomycota</taxon>
        <taxon>Agaricomycotina</taxon>
        <taxon>Agaricomycetes</taxon>
        <taxon>Thelephorales</taxon>
        <taxon>Thelephoraceae</taxon>
        <taxon>Thelephora</taxon>
    </lineage>
</organism>
<dbReference type="InterPro" id="IPR050108">
    <property type="entry name" value="CDK"/>
</dbReference>
<protein>
    <submittedName>
        <fullName evidence="6">Kinase-like protein</fullName>
    </submittedName>
</protein>
<dbReference type="PROSITE" id="PS00108">
    <property type="entry name" value="PROTEIN_KINASE_ST"/>
    <property type="match status" value="1"/>
</dbReference>
<dbReference type="AlphaFoldDB" id="A0A9P6HH49"/>
<dbReference type="GO" id="GO:0004674">
    <property type="term" value="F:protein serine/threonine kinase activity"/>
    <property type="evidence" value="ECO:0007669"/>
    <property type="project" value="TreeGrafter"/>
</dbReference>
<feature type="region of interest" description="Disordered" evidence="4">
    <location>
        <begin position="242"/>
        <end position="266"/>
    </location>
</feature>
<dbReference type="Proteomes" id="UP000736335">
    <property type="component" value="Unassembled WGS sequence"/>
</dbReference>
<dbReference type="InterPro" id="IPR000719">
    <property type="entry name" value="Prot_kinase_dom"/>
</dbReference>
<reference evidence="6" key="2">
    <citation type="submission" date="2020-11" db="EMBL/GenBank/DDBJ databases">
        <authorList>
            <consortium name="DOE Joint Genome Institute"/>
            <person name="Kuo A."/>
            <person name="Miyauchi S."/>
            <person name="Kiss E."/>
            <person name="Drula E."/>
            <person name="Kohler A."/>
            <person name="Sanchez-Garcia M."/>
            <person name="Andreopoulos B."/>
            <person name="Barry K.W."/>
            <person name="Bonito G."/>
            <person name="Buee M."/>
            <person name="Carver A."/>
            <person name="Chen C."/>
            <person name="Cichocki N."/>
            <person name="Clum A."/>
            <person name="Culley D."/>
            <person name="Crous P.W."/>
            <person name="Fauchery L."/>
            <person name="Girlanda M."/>
            <person name="Hayes R."/>
            <person name="Keri Z."/>
            <person name="Labutti K."/>
            <person name="Lipzen A."/>
            <person name="Lombard V."/>
            <person name="Magnuson J."/>
            <person name="Maillard F."/>
            <person name="Morin E."/>
            <person name="Murat C."/>
            <person name="Nolan M."/>
            <person name="Ohm R."/>
            <person name="Pangilinan J."/>
            <person name="Pereira M."/>
            <person name="Perotto S."/>
            <person name="Peter M."/>
            <person name="Riley R."/>
            <person name="Sitrit Y."/>
            <person name="Stielow B."/>
            <person name="Szollosi G."/>
            <person name="Zifcakova L."/>
            <person name="Stursova M."/>
            <person name="Spatafora J.W."/>
            <person name="Tedersoo L."/>
            <person name="Vaario L.-M."/>
            <person name="Yamada A."/>
            <person name="Yan M."/>
            <person name="Wang P."/>
            <person name="Xu J."/>
            <person name="Bruns T."/>
            <person name="Baldrian P."/>
            <person name="Vilgalys R."/>
            <person name="Henrissat B."/>
            <person name="Grigoriev I.V."/>
            <person name="Hibbett D."/>
            <person name="Nagy L.G."/>
            <person name="Martin F.M."/>
        </authorList>
    </citation>
    <scope>NUCLEOTIDE SEQUENCE</scope>
    <source>
        <strain evidence="6">UH-Tt-Lm1</strain>
    </source>
</reference>
<evidence type="ECO:0000256" key="1">
    <source>
        <dbReference type="ARBA" id="ARBA00006485"/>
    </source>
</evidence>
<dbReference type="PROSITE" id="PS50011">
    <property type="entry name" value="PROTEIN_KINASE_DOM"/>
    <property type="match status" value="1"/>
</dbReference>
<evidence type="ECO:0000259" key="5">
    <source>
        <dbReference type="PROSITE" id="PS50011"/>
    </source>
</evidence>
<feature type="compositionally biased region" description="Acidic residues" evidence="4">
    <location>
        <begin position="242"/>
        <end position="257"/>
    </location>
</feature>
<comment type="caution">
    <text evidence="6">The sequence shown here is derived from an EMBL/GenBank/DDBJ whole genome shotgun (WGS) entry which is preliminary data.</text>
</comment>
<dbReference type="SUPFAM" id="SSF56112">
    <property type="entry name" value="Protein kinase-like (PK-like)"/>
    <property type="match status" value="1"/>
</dbReference>
<dbReference type="InterPro" id="IPR011009">
    <property type="entry name" value="Kinase-like_dom_sf"/>
</dbReference>
<evidence type="ECO:0000256" key="3">
    <source>
        <dbReference type="ARBA" id="ARBA00022840"/>
    </source>
</evidence>
<feature type="domain" description="Protein kinase" evidence="5">
    <location>
        <begin position="16"/>
        <end position="382"/>
    </location>
</feature>
<dbReference type="PANTHER" id="PTHR24056">
    <property type="entry name" value="CELL DIVISION PROTEIN KINASE"/>
    <property type="match status" value="1"/>
</dbReference>
<name>A0A9P6HH49_9AGAM</name>
<dbReference type="PANTHER" id="PTHR24056:SF508">
    <property type="entry name" value="CYCLIN-DEPENDENT KINASE 10"/>
    <property type="match status" value="1"/>
</dbReference>
<dbReference type="Gene3D" id="1.10.510.10">
    <property type="entry name" value="Transferase(Phosphotransferase) domain 1"/>
    <property type="match status" value="2"/>
</dbReference>